<feature type="transmembrane region" description="Helical" evidence="2">
    <location>
        <begin position="53"/>
        <end position="72"/>
    </location>
</feature>
<accession>A0A8J3IY85</accession>
<dbReference type="Proteomes" id="UP000597444">
    <property type="component" value="Unassembled WGS sequence"/>
</dbReference>
<keyword evidence="1" id="KW-0853">WD repeat</keyword>
<dbReference type="InterPro" id="IPR013979">
    <property type="entry name" value="TIF_beta_prop-like"/>
</dbReference>
<evidence type="ECO:0000256" key="1">
    <source>
        <dbReference type="PROSITE-ProRule" id="PRU00221"/>
    </source>
</evidence>
<dbReference type="AlphaFoldDB" id="A0A8J3IY85"/>
<proteinExistence type="predicted"/>
<dbReference type="InterPro" id="IPR015943">
    <property type="entry name" value="WD40/YVTN_repeat-like_dom_sf"/>
</dbReference>
<comment type="caution">
    <text evidence="4">The sequence shown here is derived from an EMBL/GenBank/DDBJ whole genome shotgun (WGS) entry which is preliminary data.</text>
</comment>
<keyword evidence="2" id="KW-0812">Transmembrane</keyword>
<name>A0A8J3IY85_9CHLR</name>
<dbReference type="PANTHER" id="PTHR19879:SF9">
    <property type="entry name" value="TRANSCRIPTION INITIATION FACTOR TFIID SUBUNIT 5"/>
    <property type="match status" value="1"/>
</dbReference>
<feature type="repeat" description="WD" evidence="1">
    <location>
        <begin position="99"/>
        <end position="135"/>
    </location>
</feature>
<dbReference type="InterPro" id="IPR001680">
    <property type="entry name" value="WD40_rpt"/>
</dbReference>
<gene>
    <name evidence="4" type="ORF">KSF_101770</name>
</gene>
<dbReference type="RefSeq" id="WP_220210709.1">
    <property type="nucleotide sequence ID" value="NZ_BNJK01000002.1"/>
</dbReference>
<evidence type="ECO:0000256" key="2">
    <source>
        <dbReference type="SAM" id="Phobius"/>
    </source>
</evidence>
<keyword evidence="2" id="KW-1133">Transmembrane helix</keyword>
<evidence type="ECO:0000313" key="4">
    <source>
        <dbReference type="EMBL" id="GHP00130.1"/>
    </source>
</evidence>
<dbReference type="PANTHER" id="PTHR19879">
    <property type="entry name" value="TRANSCRIPTION INITIATION FACTOR TFIID"/>
    <property type="match status" value="1"/>
</dbReference>
<evidence type="ECO:0000259" key="3">
    <source>
        <dbReference type="Pfam" id="PF08662"/>
    </source>
</evidence>
<dbReference type="SUPFAM" id="SSF50998">
    <property type="entry name" value="Quinoprotein alcohol dehydrogenase-like"/>
    <property type="match status" value="1"/>
</dbReference>
<organism evidence="4 5">
    <name type="scientific">Reticulibacter mediterranei</name>
    <dbReference type="NCBI Taxonomy" id="2778369"/>
    <lineage>
        <taxon>Bacteria</taxon>
        <taxon>Bacillati</taxon>
        <taxon>Chloroflexota</taxon>
        <taxon>Ktedonobacteria</taxon>
        <taxon>Ktedonobacterales</taxon>
        <taxon>Reticulibacteraceae</taxon>
        <taxon>Reticulibacter</taxon>
    </lineage>
</organism>
<protein>
    <recommendedName>
        <fullName evidence="3">Translation initiation factor beta propellor-like domain-containing protein</fullName>
    </recommendedName>
</protein>
<dbReference type="Gene3D" id="2.130.10.10">
    <property type="entry name" value="YVTN repeat-like/Quinoprotein amine dehydrogenase"/>
    <property type="match status" value="2"/>
</dbReference>
<keyword evidence="5" id="KW-1185">Reference proteome</keyword>
<dbReference type="Pfam" id="PF00400">
    <property type="entry name" value="WD40"/>
    <property type="match status" value="1"/>
</dbReference>
<reference evidence="4" key="1">
    <citation type="submission" date="2020-10" db="EMBL/GenBank/DDBJ databases">
        <title>Taxonomic study of unclassified bacteria belonging to the class Ktedonobacteria.</title>
        <authorList>
            <person name="Yabe S."/>
            <person name="Wang C.M."/>
            <person name="Zheng Y."/>
            <person name="Sakai Y."/>
            <person name="Cavaletti L."/>
            <person name="Monciardini P."/>
            <person name="Donadio S."/>
        </authorList>
    </citation>
    <scope>NUCLEOTIDE SEQUENCE</scope>
    <source>
        <strain evidence="4">ID150040</strain>
    </source>
</reference>
<sequence>MSSPHIFCSYCGFANDPGMEHCHRCSQPLFGKISNNSVPQLSIPRSRLSRRTILWGVAAGTAALSTGGYLVYRRLTDPSLLTSHLLTYAENQGGIVGGVLDVAWSPDGRRVASVAGVDDGAVQIWNATTGEKLSTCKLEQPVPGGLPTLSVMGPADGKRVVWSADGKYILAFVGPLEKPIVQVWNAANGQRVRSFPVTQLLTLPANGDGGDQLRVTAWALNARYLAVAKQFVLSGKPFVEVWDIAAGSKISTLDPTSPDPGASSRQCHRITWAPDEKNVVLGCSTEKGEDFEIWDVTSGKSISAFKKGDTTTMTAWSPDGKFLAAGTVAYDVETGHKVTTYSVEWTPFSLAWSPDGKRVAVASYRGERYWVPTYGYLSVFDASSGKQLAQYDQGRVDIAVSGMGLIAWSPNGKYLLVLNGHIDLWRMEQR</sequence>
<evidence type="ECO:0000313" key="5">
    <source>
        <dbReference type="Proteomes" id="UP000597444"/>
    </source>
</evidence>
<dbReference type="EMBL" id="BNJK01000002">
    <property type="protein sequence ID" value="GHP00130.1"/>
    <property type="molecule type" value="Genomic_DNA"/>
</dbReference>
<keyword evidence="2" id="KW-0472">Membrane</keyword>
<dbReference type="Pfam" id="PF07676">
    <property type="entry name" value="PD40"/>
    <property type="match status" value="1"/>
</dbReference>
<feature type="domain" description="Translation initiation factor beta propellor-like" evidence="3">
    <location>
        <begin position="266"/>
        <end position="341"/>
    </location>
</feature>
<dbReference type="Pfam" id="PF08662">
    <property type="entry name" value="eIF2A"/>
    <property type="match status" value="1"/>
</dbReference>
<dbReference type="InterPro" id="IPR011047">
    <property type="entry name" value="Quinoprotein_ADH-like_sf"/>
</dbReference>
<dbReference type="InterPro" id="IPR011659">
    <property type="entry name" value="WD40"/>
</dbReference>
<dbReference type="PROSITE" id="PS50082">
    <property type="entry name" value="WD_REPEATS_2"/>
    <property type="match status" value="1"/>
</dbReference>